<dbReference type="PANTHER" id="PTHR23501:SF177">
    <property type="entry name" value="MAJOR FACILITATOR SUPERFAMILY (MFS) PROFILE DOMAIN-CONTAINING PROTEIN-RELATED"/>
    <property type="match status" value="1"/>
</dbReference>
<feature type="transmembrane region" description="Helical" evidence="6">
    <location>
        <begin position="283"/>
        <end position="303"/>
    </location>
</feature>
<organism evidence="8 9">
    <name type="scientific">Knufia obscura</name>
    <dbReference type="NCBI Taxonomy" id="1635080"/>
    <lineage>
        <taxon>Eukaryota</taxon>
        <taxon>Fungi</taxon>
        <taxon>Dikarya</taxon>
        <taxon>Ascomycota</taxon>
        <taxon>Pezizomycotina</taxon>
        <taxon>Eurotiomycetes</taxon>
        <taxon>Chaetothyriomycetidae</taxon>
        <taxon>Chaetothyriales</taxon>
        <taxon>Trichomeriaceae</taxon>
        <taxon>Knufia</taxon>
    </lineage>
</organism>
<evidence type="ECO:0000313" key="9">
    <source>
        <dbReference type="Proteomes" id="UP001334248"/>
    </source>
</evidence>
<comment type="subcellular location">
    <subcellularLocation>
        <location evidence="1">Membrane</location>
        <topology evidence="1">Multi-pass membrane protein</topology>
    </subcellularLocation>
</comment>
<evidence type="ECO:0000256" key="4">
    <source>
        <dbReference type="ARBA" id="ARBA00022989"/>
    </source>
</evidence>
<evidence type="ECO:0000256" key="2">
    <source>
        <dbReference type="ARBA" id="ARBA00022448"/>
    </source>
</evidence>
<feature type="transmembrane region" description="Helical" evidence="6">
    <location>
        <begin position="64"/>
        <end position="82"/>
    </location>
</feature>
<feature type="transmembrane region" description="Helical" evidence="6">
    <location>
        <begin position="222"/>
        <end position="243"/>
    </location>
</feature>
<dbReference type="PANTHER" id="PTHR23501">
    <property type="entry name" value="MAJOR FACILITATOR SUPERFAMILY"/>
    <property type="match status" value="1"/>
</dbReference>
<name>A0ABR0RA70_9EURO</name>
<accession>A0ABR0RA70</accession>
<proteinExistence type="predicted"/>
<feature type="transmembrane region" description="Helical" evidence="6">
    <location>
        <begin position="255"/>
        <end position="276"/>
    </location>
</feature>
<gene>
    <name evidence="8" type="ORF">PMZ80_010686</name>
</gene>
<feature type="transmembrane region" description="Helical" evidence="6">
    <location>
        <begin position="151"/>
        <end position="170"/>
    </location>
</feature>
<dbReference type="EMBL" id="JAVHJV010000019">
    <property type="protein sequence ID" value="KAK5937145.1"/>
    <property type="molecule type" value="Genomic_DNA"/>
</dbReference>
<feature type="transmembrane region" description="Helical" evidence="6">
    <location>
        <begin position="94"/>
        <end position="113"/>
    </location>
</feature>
<evidence type="ECO:0000256" key="5">
    <source>
        <dbReference type="ARBA" id="ARBA00023136"/>
    </source>
</evidence>
<dbReference type="InterPro" id="IPR011701">
    <property type="entry name" value="MFS"/>
</dbReference>
<keyword evidence="9" id="KW-1185">Reference proteome</keyword>
<dbReference type="CDD" id="cd17502">
    <property type="entry name" value="MFS_Azr1_MDR_like"/>
    <property type="match status" value="1"/>
</dbReference>
<keyword evidence="5 6" id="KW-0472">Membrane</keyword>
<keyword evidence="3 6" id="KW-0812">Transmembrane</keyword>
<dbReference type="InterPro" id="IPR020846">
    <property type="entry name" value="MFS_dom"/>
</dbReference>
<feature type="transmembrane region" description="Helical" evidence="6">
    <location>
        <begin position="119"/>
        <end position="144"/>
    </location>
</feature>
<reference evidence="8 9" key="1">
    <citation type="journal article" date="2023" name="Res Sq">
        <title>Genomic and morphological characterization of Knufia obscura isolated from the Mars 2020 spacecraft assembly facility.</title>
        <authorList>
            <person name="Chander A.M."/>
            <person name="Teixeira M.M."/>
            <person name="Singh N.K."/>
            <person name="Williams M.P."/>
            <person name="Parker C.W."/>
            <person name="Leo P."/>
            <person name="Stajich J.E."/>
            <person name="Torok T."/>
            <person name="Tighe S."/>
            <person name="Mason C.E."/>
            <person name="Venkateswaran K."/>
        </authorList>
    </citation>
    <scope>NUCLEOTIDE SEQUENCE [LARGE SCALE GENOMIC DNA]</scope>
    <source>
        <strain evidence="8 9">CCFEE 5817</strain>
    </source>
</reference>
<dbReference type="Pfam" id="PF07690">
    <property type="entry name" value="MFS_1"/>
    <property type="match status" value="1"/>
</dbReference>
<evidence type="ECO:0000256" key="6">
    <source>
        <dbReference type="SAM" id="Phobius"/>
    </source>
</evidence>
<keyword evidence="4 6" id="KW-1133">Transmembrane helix</keyword>
<evidence type="ECO:0000256" key="3">
    <source>
        <dbReference type="ARBA" id="ARBA00022692"/>
    </source>
</evidence>
<feature type="transmembrane region" description="Helical" evidence="6">
    <location>
        <begin position="182"/>
        <end position="201"/>
    </location>
</feature>
<dbReference type="GeneID" id="90004135"/>
<evidence type="ECO:0000256" key="1">
    <source>
        <dbReference type="ARBA" id="ARBA00004141"/>
    </source>
</evidence>
<protein>
    <recommendedName>
        <fullName evidence="7">Major facilitator superfamily (MFS) profile domain-containing protein</fullName>
    </recommendedName>
</protein>
<feature type="transmembrane region" description="Helical" evidence="6">
    <location>
        <begin position="26"/>
        <end position="52"/>
    </location>
</feature>
<feature type="transmembrane region" description="Helical" evidence="6">
    <location>
        <begin position="309"/>
        <end position="327"/>
    </location>
</feature>
<keyword evidence="2" id="KW-0813">Transport</keyword>
<dbReference type="PROSITE" id="PS50850">
    <property type="entry name" value="MFS"/>
    <property type="match status" value="1"/>
</dbReference>
<dbReference type="SUPFAM" id="SSF103473">
    <property type="entry name" value="MFS general substrate transporter"/>
    <property type="match status" value="1"/>
</dbReference>
<dbReference type="Proteomes" id="UP001334248">
    <property type="component" value="Unassembled WGS sequence"/>
</dbReference>
<evidence type="ECO:0000259" key="7">
    <source>
        <dbReference type="PROSITE" id="PS50850"/>
    </source>
</evidence>
<dbReference type="RefSeq" id="XP_064725235.1">
    <property type="nucleotide sequence ID" value="XM_064879074.1"/>
</dbReference>
<dbReference type="InterPro" id="IPR036259">
    <property type="entry name" value="MFS_trans_sf"/>
</dbReference>
<evidence type="ECO:0000313" key="8">
    <source>
        <dbReference type="EMBL" id="KAK5937145.1"/>
    </source>
</evidence>
<sequence>MSATTTEARSYEEHEMRATANGSLRLIAITISLVLGIFLSALDSTIIATLIPEITNEFGSLNQVGWYGSAYAMTNAAFLSLWGKAYTFFDLKKTFISCVALFELGNLLCGFATNSPMLIAGRVIAGAGGVGSMTGWFIIIACAVRPEQRALYMGTLGVTFGVASVTGPLLGGAFVDKASWRWGFWINVPLAVLATKMMTLSMKSLAMVQFQFLKRRRFLENCLYVFFLAGVFFPLLFSLPIQFQSINDETASGAGVRLIPLVLGISAFTMVSNWIVTKAPRYSTLLMLGAALSITGSSLISSAGQEASTAIWIVFELVTAAGVGLALQIPMISNQASVAASDIPTATSMTLFFEIAGQALFTAAGEAAFINQLLRKLDGSPQAHIDPDVVIAAGATGFRKIFSAAQVSVIIRCYIEALKVNHLLSVGCGVGAGLVWLSMASPNLKQKVSGRISSR</sequence>
<dbReference type="Gene3D" id="1.20.1250.20">
    <property type="entry name" value="MFS general substrate transporter like domains"/>
    <property type="match status" value="1"/>
</dbReference>
<feature type="domain" description="Major facilitator superfamily (MFS) profile" evidence="7">
    <location>
        <begin position="29"/>
        <end position="455"/>
    </location>
</feature>
<comment type="caution">
    <text evidence="8">The sequence shown here is derived from an EMBL/GenBank/DDBJ whole genome shotgun (WGS) entry which is preliminary data.</text>
</comment>